<proteinExistence type="predicted"/>
<dbReference type="Proteomes" id="UP000828390">
    <property type="component" value="Unassembled WGS sequence"/>
</dbReference>
<comment type="caution">
    <text evidence="1">The sequence shown here is derived from an EMBL/GenBank/DDBJ whole genome shotgun (WGS) entry which is preliminary data.</text>
</comment>
<keyword evidence="2" id="KW-1185">Reference proteome</keyword>
<evidence type="ECO:0000313" key="1">
    <source>
        <dbReference type="EMBL" id="KAH3897364.1"/>
    </source>
</evidence>
<organism evidence="1 2">
    <name type="scientific">Dreissena polymorpha</name>
    <name type="common">Zebra mussel</name>
    <name type="synonym">Mytilus polymorpha</name>
    <dbReference type="NCBI Taxonomy" id="45954"/>
    <lineage>
        <taxon>Eukaryota</taxon>
        <taxon>Metazoa</taxon>
        <taxon>Spiralia</taxon>
        <taxon>Lophotrochozoa</taxon>
        <taxon>Mollusca</taxon>
        <taxon>Bivalvia</taxon>
        <taxon>Autobranchia</taxon>
        <taxon>Heteroconchia</taxon>
        <taxon>Euheterodonta</taxon>
        <taxon>Imparidentia</taxon>
        <taxon>Neoheterodontei</taxon>
        <taxon>Myida</taxon>
        <taxon>Dreissenoidea</taxon>
        <taxon>Dreissenidae</taxon>
        <taxon>Dreissena</taxon>
    </lineage>
</organism>
<gene>
    <name evidence="1" type="ORF">DPMN_021552</name>
</gene>
<dbReference type="AlphaFoldDB" id="A0A9D4NP79"/>
<protein>
    <submittedName>
        <fullName evidence="1">Uncharacterized protein</fullName>
    </submittedName>
</protein>
<reference evidence="1" key="1">
    <citation type="journal article" date="2019" name="bioRxiv">
        <title>The Genome of the Zebra Mussel, Dreissena polymorpha: A Resource for Invasive Species Research.</title>
        <authorList>
            <person name="McCartney M.A."/>
            <person name="Auch B."/>
            <person name="Kono T."/>
            <person name="Mallez S."/>
            <person name="Zhang Y."/>
            <person name="Obille A."/>
            <person name="Becker A."/>
            <person name="Abrahante J.E."/>
            <person name="Garbe J."/>
            <person name="Badalamenti J.P."/>
            <person name="Herman A."/>
            <person name="Mangelson H."/>
            <person name="Liachko I."/>
            <person name="Sullivan S."/>
            <person name="Sone E.D."/>
            <person name="Koren S."/>
            <person name="Silverstein K.A.T."/>
            <person name="Beckman K.B."/>
            <person name="Gohl D.M."/>
        </authorList>
    </citation>
    <scope>NUCLEOTIDE SEQUENCE</scope>
    <source>
        <strain evidence="1">Duluth1</strain>
        <tissue evidence="1">Whole animal</tissue>
    </source>
</reference>
<name>A0A9D4NP79_DREPO</name>
<evidence type="ECO:0000313" key="2">
    <source>
        <dbReference type="Proteomes" id="UP000828390"/>
    </source>
</evidence>
<dbReference type="EMBL" id="JAIWYP010000001">
    <property type="protein sequence ID" value="KAH3897364.1"/>
    <property type="molecule type" value="Genomic_DNA"/>
</dbReference>
<reference evidence="1" key="2">
    <citation type="submission" date="2020-11" db="EMBL/GenBank/DDBJ databases">
        <authorList>
            <person name="McCartney M.A."/>
            <person name="Auch B."/>
            <person name="Kono T."/>
            <person name="Mallez S."/>
            <person name="Becker A."/>
            <person name="Gohl D.M."/>
            <person name="Silverstein K.A.T."/>
            <person name="Koren S."/>
            <person name="Bechman K.B."/>
            <person name="Herman A."/>
            <person name="Abrahante J.E."/>
            <person name="Garbe J."/>
        </authorList>
    </citation>
    <scope>NUCLEOTIDE SEQUENCE</scope>
    <source>
        <strain evidence="1">Duluth1</strain>
        <tissue evidence="1">Whole animal</tissue>
    </source>
</reference>
<sequence>MGGGLRCIIITCWGMGGGGAGLLMATTGRLRAWGMVGTGGGAPARDGGCLELAALFIIGGGEGAAAMGVCGVIDGPNFFLSASGLEIKHKMTLTCEAPLNCTLSKFAKMFSFPSYD</sequence>
<accession>A0A9D4NP79</accession>